<organism evidence="3 4">
    <name type="scientific">Streptomyces venezuelae</name>
    <dbReference type="NCBI Taxonomy" id="54571"/>
    <lineage>
        <taxon>Bacteria</taxon>
        <taxon>Bacillati</taxon>
        <taxon>Actinomycetota</taxon>
        <taxon>Actinomycetes</taxon>
        <taxon>Kitasatosporales</taxon>
        <taxon>Streptomycetaceae</taxon>
        <taxon>Streptomyces</taxon>
    </lineage>
</organism>
<dbReference type="InterPro" id="IPR006016">
    <property type="entry name" value="UspA"/>
</dbReference>
<dbReference type="EMBL" id="CP029194">
    <property type="protein sequence ID" value="QES24313.1"/>
    <property type="molecule type" value="Genomic_DNA"/>
</dbReference>
<evidence type="ECO:0000313" key="3">
    <source>
        <dbReference type="EMBL" id="QES24313.1"/>
    </source>
</evidence>
<sequence>MGRPVVVGVDGSAMSLTAVEAATAAAARRGAELRVVHAEAPIKPRLAVPDPASRTLVHDAVAHARAVAPGLVVTGAVVTGDVVHVLEVESRSAQLIVVASRGMGGIAGLMLGSTPVSLASRSHCPVMTVREAHRTSADAGPVVLGIDGSADSDKAVDVAFAEAAQRRAPLMAVHARQPDKAPVGAAPESAEQVLAQATAGRADTYPDVTVRHDLVDATAREALLHASEAAQLLVVGARGHSRLAGLFLGSVSQAVMTHAHCPVVTVRRTT</sequence>
<feature type="domain" description="UspA" evidence="2">
    <location>
        <begin position="3"/>
        <end position="130"/>
    </location>
</feature>
<evidence type="ECO:0000313" key="4">
    <source>
        <dbReference type="Proteomes" id="UP000324106"/>
    </source>
</evidence>
<reference evidence="3 4" key="1">
    <citation type="submission" date="2018-05" db="EMBL/GenBank/DDBJ databases">
        <title>Streptomyces venezuelae.</title>
        <authorList>
            <person name="Kim W."/>
            <person name="Lee N."/>
            <person name="Cho B.-K."/>
        </authorList>
    </citation>
    <scope>NUCLEOTIDE SEQUENCE [LARGE SCALE GENOMIC DNA]</scope>
    <source>
        <strain evidence="3 4">ATCC 15068</strain>
    </source>
</reference>
<dbReference type="InterPro" id="IPR014729">
    <property type="entry name" value="Rossmann-like_a/b/a_fold"/>
</dbReference>
<dbReference type="Gene3D" id="3.40.50.620">
    <property type="entry name" value="HUPs"/>
    <property type="match status" value="2"/>
</dbReference>
<accession>A0A5P2B1I9</accession>
<comment type="similarity">
    <text evidence="1">Belongs to the universal stress protein A family.</text>
</comment>
<dbReference type="InterPro" id="IPR006015">
    <property type="entry name" value="Universal_stress_UspA"/>
</dbReference>
<dbReference type="AlphaFoldDB" id="A0A5P2B1I9"/>
<proteinExistence type="inferred from homology"/>
<protein>
    <submittedName>
        <fullName evidence="3">Universal stress protein UspA</fullName>
    </submittedName>
</protein>
<gene>
    <name evidence="3" type="ORF">DEJ46_38880</name>
</gene>
<dbReference type="SUPFAM" id="SSF52402">
    <property type="entry name" value="Adenine nucleotide alpha hydrolases-like"/>
    <property type="match status" value="2"/>
</dbReference>
<dbReference type="PRINTS" id="PR01438">
    <property type="entry name" value="UNVRSLSTRESS"/>
</dbReference>
<dbReference type="PANTHER" id="PTHR46268">
    <property type="entry name" value="STRESS RESPONSE PROTEIN NHAX"/>
    <property type="match status" value="1"/>
</dbReference>
<dbReference type="OrthoDB" id="3174546at2"/>
<evidence type="ECO:0000256" key="1">
    <source>
        <dbReference type="ARBA" id="ARBA00008791"/>
    </source>
</evidence>
<dbReference type="PANTHER" id="PTHR46268:SF6">
    <property type="entry name" value="UNIVERSAL STRESS PROTEIN UP12"/>
    <property type="match status" value="1"/>
</dbReference>
<dbReference type="RefSeq" id="WP_150273929.1">
    <property type="nucleotide sequence ID" value="NZ_CP029194.1"/>
</dbReference>
<dbReference type="Proteomes" id="UP000324106">
    <property type="component" value="Chromosome"/>
</dbReference>
<dbReference type="Pfam" id="PF00582">
    <property type="entry name" value="Usp"/>
    <property type="match status" value="2"/>
</dbReference>
<evidence type="ECO:0000259" key="2">
    <source>
        <dbReference type="Pfam" id="PF00582"/>
    </source>
</evidence>
<name>A0A5P2B1I9_STRVZ</name>
<feature type="domain" description="UspA" evidence="2">
    <location>
        <begin position="141"/>
        <end position="267"/>
    </location>
</feature>